<evidence type="ECO:0000313" key="7">
    <source>
        <dbReference type="Proteomes" id="UP000425916"/>
    </source>
</evidence>
<gene>
    <name evidence="6" type="ORF">MGLY_14100</name>
</gene>
<evidence type="ECO:0000256" key="3">
    <source>
        <dbReference type="ARBA" id="ARBA00023002"/>
    </source>
</evidence>
<dbReference type="GO" id="GO:0008270">
    <property type="term" value="F:zinc ion binding"/>
    <property type="evidence" value="ECO:0007669"/>
    <property type="project" value="InterPro"/>
</dbReference>
<evidence type="ECO:0000256" key="2">
    <source>
        <dbReference type="ARBA" id="ARBA00022833"/>
    </source>
</evidence>
<organism evidence="6 7">
    <name type="scientific">Neomoorella glycerini</name>
    <dbReference type="NCBI Taxonomy" id="55779"/>
    <lineage>
        <taxon>Bacteria</taxon>
        <taxon>Bacillati</taxon>
        <taxon>Bacillota</taxon>
        <taxon>Clostridia</taxon>
        <taxon>Neomoorellales</taxon>
        <taxon>Neomoorellaceae</taxon>
        <taxon>Neomoorella</taxon>
    </lineage>
</organism>
<dbReference type="SUPFAM" id="SSF50129">
    <property type="entry name" value="GroES-like"/>
    <property type="match status" value="1"/>
</dbReference>
<sequence>MQALVKYARGPHNIALREVPEPECGPGQVKIAIKAAGICGTDIHVYHDTFATTPPVILGHEFCGQVVEVGQEVTRFKVGDRVTAENVCRFCGRCFLCHTGHYPLCPERKAQGLDLDGAFTSYLVADEEFVFKIPDNISFEEGALSEPLACCAHAVLDQTKCRAGDVVLVSGPGAIGLLTMQLAKAEGATIIMAGTDLDAERLAIARALGADGVVNIQQQDIKQVVQELTDGRGVDVVLECSGAAPAVNMGLELVRKRGKYTQVGLFGKPVTIDLEKVCYKEIKLTGSLSHSRDAWIRGLKLVEQGKIQLKPLITHILSISEWEEGFRLFSEKKGLKIILKPVQC</sequence>
<dbReference type="Gene3D" id="3.90.180.10">
    <property type="entry name" value="Medium-chain alcohol dehydrogenases, catalytic domain"/>
    <property type="match status" value="1"/>
</dbReference>
<reference evidence="6 7" key="1">
    <citation type="submission" date="2019-11" db="EMBL/GenBank/DDBJ databases">
        <title>Genome sequence of Moorella glycerini DSM11254.</title>
        <authorList>
            <person name="Poehlein A."/>
            <person name="Boeer T."/>
            <person name="Daniel R."/>
        </authorList>
    </citation>
    <scope>NUCLEOTIDE SEQUENCE [LARGE SCALE GENOMIC DNA]</scope>
    <source>
        <strain evidence="6 7">DSM 11254</strain>
    </source>
</reference>
<evidence type="ECO:0000259" key="5">
    <source>
        <dbReference type="SMART" id="SM00829"/>
    </source>
</evidence>
<dbReference type="CDD" id="cd08258">
    <property type="entry name" value="Zn_ADH4"/>
    <property type="match status" value="1"/>
</dbReference>
<dbReference type="Proteomes" id="UP000425916">
    <property type="component" value="Chromosome"/>
</dbReference>
<comment type="similarity">
    <text evidence="4">Belongs to the zinc-containing alcohol dehydrogenase family.</text>
</comment>
<dbReference type="InterPro" id="IPR013154">
    <property type="entry name" value="ADH-like_N"/>
</dbReference>
<keyword evidence="2 4" id="KW-0862">Zinc</keyword>
<dbReference type="PANTHER" id="PTHR43401">
    <property type="entry name" value="L-THREONINE 3-DEHYDROGENASE"/>
    <property type="match status" value="1"/>
</dbReference>
<dbReference type="SUPFAM" id="SSF51735">
    <property type="entry name" value="NAD(P)-binding Rossmann-fold domains"/>
    <property type="match status" value="1"/>
</dbReference>
<dbReference type="InterPro" id="IPR013149">
    <property type="entry name" value="ADH-like_C"/>
</dbReference>
<dbReference type="InterPro" id="IPR050129">
    <property type="entry name" value="Zn_alcohol_dh"/>
</dbReference>
<dbReference type="InterPro" id="IPR011032">
    <property type="entry name" value="GroES-like_sf"/>
</dbReference>
<accession>A0A6I5ZPX0</accession>
<comment type="cofactor">
    <cofactor evidence="4">
        <name>Zn(2+)</name>
        <dbReference type="ChEBI" id="CHEBI:29105"/>
    </cofactor>
</comment>
<dbReference type="EC" id="1.1.1.301" evidence="6"/>
<dbReference type="InterPro" id="IPR036291">
    <property type="entry name" value="NAD(P)-bd_dom_sf"/>
</dbReference>
<dbReference type="InterPro" id="IPR002328">
    <property type="entry name" value="ADH_Zn_CS"/>
</dbReference>
<keyword evidence="3 6" id="KW-0560">Oxidoreductase</keyword>
<evidence type="ECO:0000256" key="4">
    <source>
        <dbReference type="RuleBase" id="RU361277"/>
    </source>
</evidence>
<feature type="domain" description="Enoyl reductase (ER)" evidence="5">
    <location>
        <begin position="10"/>
        <end position="339"/>
    </location>
</feature>
<dbReference type="SMART" id="SM00829">
    <property type="entry name" value="PKS_ER"/>
    <property type="match status" value="1"/>
</dbReference>
<dbReference type="GO" id="GO:0016491">
    <property type="term" value="F:oxidoreductase activity"/>
    <property type="evidence" value="ECO:0007669"/>
    <property type="project" value="UniProtKB-KW"/>
</dbReference>
<proteinExistence type="inferred from homology"/>
<evidence type="ECO:0000313" key="6">
    <source>
        <dbReference type="EMBL" id="QGP92054.1"/>
    </source>
</evidence>
<dbReference type="Pfam" id="PF00107">
    <property type="entry name" value="ADH_zinc_N"/>
    <property type="match status" value="1"/>
</dbReference>
<dbReference type="EMBL" id="CP046244">
    <property type="protein sequence ID" value="QGP92054.1"/>
    <property type="molecule type" value="Genomic_DNA"/>
</dbReference>
<protein>
    <submittedName>
        <fullName evidence="6">D-arabitol-phosphate dehydrogenase</fullName>
        <ecNumber evidence="6">1.1.1.301</ecNumber>
    </submittedName>
</protein>
<evidence type="ECO:0000256" key="1">
    <source>
        <dbReference type="ARBA" id="ARBA00022723"/>
    </source>
</evidence>
<dbReference type="Pfam" id="PF08240">
    <property type="entry name" value="ADH_N"/>
    <property type="match status" value="1"/>
</dbReference>
<dbReference type="PANTHER" id="PTHR43401:SF2">
    <property type="entry name" value="L-THREONINE 3-DEHYDROGENASE"/>
    <property type="match status" value="1"/>
</dbReference>
<name>A0A6I5ZPX0_9FIRM</name>
<dbReference type="PROSITE" id="PS00059">
    <property type="entry name" value="ADH_ZINC"/>
    <property type="match status" value="1"/>
</dbReference>
<dbReference type="AlphaFoldDB" id="A0A6I5ZPX0"/>
<dbReference type="OrthoDB" id="9777057at2"/>
<dbReference type="RefSeq" id="WP_156272673.1">
    <property type="nucleotide sequence ID" value="NZ_CP046244.1"/>
</dbReference>
<dbReference type="InterPro" id="IPR020843">
    <property type="entry name" value="ER"/>
</dbReference>
<keyword evidence="7" id="KW-1185">Reference proteome</keyword>
<keyword evidence="1 4" id="KW-0479">Metal-binding</keyword>
<dbReference type="Gene3D" id="3.40.50.720">
    <property type="entry name" value="NAD(P)-binding Rossmann-like Domain"/>
    <property type="match status" value="1"/>
</dbReference>